<evidence type="ECO:0000313" key="1">
    <source>
        <dbReference type="EMBL" id="STE85534.1"/>
    </source>
</evidence>
<proteinExistence type="predicted"/>
<dbReference type="EMBL" id="UFZQ01000001">
    <property type="protein sequence ID" value="STE85534.1"/>
    <property type="molecule type" value="Genomic_DNA"/>
</dbReference>
<dbReference type="AlphaFoldDB" id="A0A376KS64"/>
<dbReference type="Proteomes" id="UP000255460">
    <property type="component" value="Unassembled WGS sequence"/>
</dbReference>
<gene>
    <name evidence="1" type="ORF">NCTC10418_03149</name>
</gene>
<sequence>MGFTLWGKLEFNKRDGFLDCPHGDRVCGGGMVSKVDILQLTGHFFTNFNGRDYIERTSRICLITQLASNHIRNQFLDRAFSGWDIVNSWIAF</sequence>
<accession>A0A376KS64</accession>
<protein>
    <submittedName>
        <fullName evidence="1">Uncharacterized protein</fullName>
    </submittedName>
</protein>
<organism evidence="1 2">
    <name type="scientific">Escherichia coli</name>
    <dbReference type="NCBI Taxonomy" id="562"/>
    <lineage>
        <taxon>Bacteria</taxon>
        <taxon>Pseudomonadati</taxon>
        <taxon>Pseudomonadota</taxon>
        <taxon>Gammaproteobacteria</taxon>
        <taxon>Enterobacterales</taxon>
        <taxon>Enterobacteriaceae</taxon>
        <taxon>Escherichia</taxon>
    </lineage>
</organism>
<reference evidence="1 2" key="1">
    <citation type="submission" date="2018-06" db="EMBL/GenBank/DDBJ databases">
        <authorList>
            <consortium name="Pathogen Informatics"/>
            <person name="Doyle S."/>
        </authorList>
    </citation>
    <scope>NUCLEOTIDE SEQUENCE [LARGE SCALE GENOMIC DNA]</scope>
    <source>
        <strain evidence="1 2">NCTC10418</strain>
    </source>
</reference>
<name>A0A376KS64_ECOLX</name>
<evidence type="ECO:0000313" key="2">
    <source>
        <dbReference type="Proteomes" id="UP000255460"/>
    </source>
</evidence>